<dbReference type="Gene3D" id="3.10.180.10">
    <property type="entry name" value="2,3-Dihydroxybiphenyl 1,2-Dioxygenase, domain 1"/>
    <property type="match status" value="1"/>
</dbReference>
<organism evidence="2 3">
    <name type="scientific">Fictibacillus arsenicus</name>
    <dbReference type="NCBI Taxonomy" id="255247"/>
    <lineage>
        <taxon>Bacteria</taxon>
        <taxon>Bacillati</taxon>
        <taxon>Bacillota</taxon>
        <taxon>Bacilli</taxon>
        <taxon>Bacillales</taxon>
        <taxon>Fictibacillaceae</taxon>
        <taxon>Fictibacillus</taxon>
    </lineage>
</organism>
<accession>A0A1B1ZA74</accession>
<dbReference type="AlphaFoldDB" id="A0A1B1ZA74"/>
<protein>
    <recommendedName>
        <fullName evidence="1">VOC domain-containing protein</fullName>
    </recommendedName>
</protein>
<proteinExistence type="predicted"/>
<evidence type="ECO:0000313" key="3">
    <source>
        <dbReference type="Proteomes" id="UP000077412"/>
    </source>
</evidence>
<dbReference type="KEGG" id="far:ABE41_020280"/>
<dbReference type="OrthoDB" id="291991at2"/>
<sequence length="136" mass="15785">MQQTKVTPFQIPYLQLPVKDPVRSAEFYQKIFGMEFSFPYNPEDGAAYMMYRDNVAVGLIECVEIPSFDFMNKKGERQAVLTFEINDIHTFYKELQTQGIETEEMTFKPDGGYNFIVRDPDGHASHVWGGWPEEVK</sequence>
<gene>
    <name evidence="2" type="ORF">ABE41_020280</name>
</gene>
<name>A0A1B1ZA74_9BACL</name>
<feature type="domain" description="VOC" evidence="1">
    <location>
        <begin position="10"/>
        <end position="130"/>
    </location>
</feature>
<dbReference type="InterPro" id="IPR029068">
    <property type="entry name" value="Glyas_Bleomycin-R_OHBP_Dase"/>
</dbReference>
<dbReference type="Pfam" id="PF00903">
    <property type="entry name" value="Glyoxalase"/>
    <property type="match status" value="1"/>
</dbReference>
<dbReference type="EMBL" id="CP016761">
    <property type="protein sequence ID" value="ANX14354.1"/>
    <property type="molecule type" value="Genomic_DNA"/>
</dbReference>
<dbReference type="PROSITE" id="PS51819">
    <property type="entry name" value="VOC"/>
    <property type="match status" value="1"/>
</dbReference>
<dbReference type="InterPro" id="IPR004360">
    <property type="entry name" value="Glyas_Fos-R_dOase_dom"/>
</dbReference>
<keyword evidence="3" id="KW-1185">Reference proteome</keyword>
<evidence type="ECO:0000259" key="1">
    <source>
        <dbReference type="PROSITE" id="PS51819"/>
    </source>
</evidence>
<dbReference type="RefSeq" id="WP_066294399.1">
    <property type="nucleotide sequence ID" value="NZ_CP016761.1"/>
</dbReference>
<dbReference type="CDD" id="cd06587">
    <property type="entry name" value="VOC"/>
    <property type="match status" value="1"/>
</dbReference>
<dbReference type="Proteomes" id="UP000077412">
    <property type="component" value="Chromosome"/>
</dbReference>
<reference evidence="2 3" key="1">
    <citation type="submission" date="2016-08" db="EMBL/GenBank/DDBJ databases">
        <title>Complete genome sequence of Fictibacillus arsenicus G25-54, a strain with toxicity to nematodes and a potential arsenic-resistance activity.</title>
        <authorList>
            <person name="Zheng Z."/>
        </authorList>
    </citation>
    <scope>NUCLEOTIDE SEQUENCE [LARGE SCALE GENOMIC DNA]</scope>
    <source>
        <strain evidence="2 3">G25-54</strain>
    </source>
</reference>
<dbReference type="STRING" id="255247.ABE41_020280"/>
<dbReference type="SUPFAM" id="SSF54593">
    <property type="entry name" value="Glyoxalase/Bleomycin resistance protein/Dihydroxybiphenyl dioxygenase"/>
    <property type="match status" value="1"/>
</dbReference>
<evidence type="ECO:0000313" key="2">
    <source>
        <dbReference type="EMBL" id="ANX14354.1"/>
    </source>
</evidence>
<dbReference type="InterPro" id="IPR037523">
    <property type="entry name" value="VOC_core"/>
</dbReference>